<dbReference type="InterPro" id="IPR027417">
    <property type="entry name" value="P-loop_NTPase"/>
</dbReference>
<gene>
    <name evidence="2" type="ORF">BST86_01570</name>
</gene>
<evidence type="ECO:0000259" key="1">
    <source>
        <dbReference type="Pfam" id="PF00004"/>
    </source>
</evidence>
<evidence type="ECO:0000313" key="2">
    <source>
        <dbReference type="EMBL" id="PRP65867.1"/>
    </source>
</evidence>
<protein>
    <recommendedName>
        <fullName evidence="1">ATPase AAA-type core domain-containing protein</fullName>
    </recommendedName>
</protein>
<dbReference type="GO" id="GO:0016887">
    <property type="term" value="F:ATP hydrolysis activity"/>
    <property type="evidence" value="ECO:0007669"/>
    <property type="project" value="InterPro"/>
</dbReference>
<keyword evidence="3" id="KW-1185">Reference proteome</keyword>
<dbReference type="Gene3D" id="3.40.50.300">
    <property type="entry name" value="P-loop containing nucleotide triphosphate hydrolases"/>
    <property type="match status" value="1"/>
</dbReference>
<proteinExistence type="predicted"/>
<name>A0A2S9WQV1_9FLAO</name>
<evidence type="ECO:0000313" key="3">
    <source>
        <dbReference type="Proteomes" id="UP000239532"/>
    </source>
</evidence>
<dbReference type="Pfam" id="PF00004">
    <property type="entry name" value="AAA"/>
    <property type="match status" value="1"/>
</dbReference>
<accession>A0A2S9WQV1</accession>
<comment type="caution">
    <text evidence="2">The sequence shown here is derived from an EMBL/GenBank/DDBJ whole genome shotgun (WGS) entry which is preliminary data.</text>
</comment>
<dbReference type="Proteomes" id="UP000239532">
    <property type="component" value="Unassembled WGS sequence"/>
</dbReference>
<dbReference type="CDD" id="cd00009">
    <property type="entry name" value="AAA"/>
    <property type="match status" value="1"/>
</dbReference>
<dbReference type="AlphaFoldDB" id="A0A2S9WQV1"/>
<dbReference type="RefSeq" id="WP_105981735.1">
    <property type="nucleotide sequence ID" value="NZ_MQUC01000003.1"/>
</dbReference>
<dbReference type="OrthoDB" id="811374at2"/>
<sequence>MKQEVYANRALDFNTLKPREFEEVVYHYFKDQIKNGLYEGIYDDAELSSGVAEKGADVMLFLKGKIKGVVQCKKLATNIGVTTVLSEIVKLLSYHILERQLSNNDDSQLIYDIDDFTYYFVVSKDFTQGAKTYLSGFNTQWKEPGVKPIFNKLVKQKTFAELDKKRAYEELLLLLNEISVATLNGVDLDPIVRLNNAIINRYFYRAELTPSKESQEVTKLDPTQTFDLKEANKKIELISNDITRVKSHFGKIKDSTIEREEVQDIFNWILSKLKENESNIAVVAGNAGMGKTVIMSAVYDKLKEGNIPVVSFKADRMTFSTFKELNEEYSLEVDFEYLFNEFIGARERGVILIDQIDALSQALSSDLKPLRFYDNLIQRFKNHPKVKIVISTRIYDLNYDPIIANYKGKKTFKIGPLDVATVKEVLVLHNIKPKKKFSDSFIKLLTVPLHLEVFLGVYKEGLDVNEIRNLQDLYSELWRQKVLRKSNMITSRKPSDFIFAVAEKMYEKQVISIDSLLFEDEYDKEIIYLKSTGIINQGNKVEFFHQSFFDYAYARNFLKSEKDLVKNLLNRHQGLYVRSKVKQVLNYKRNVDFEDYINDVESLLKHSDIRFHIKLLVMQQLAFQEEPTIEEQDIVEQFIFIDQDLCSAFASLIMGSGWQYFFIDRNIFTKSIEEDDNTYRRQILQCFKPLAIQDNQLYLLQYYNNLKDSTTKDELILDYLWHVQNVKERLAIDMVEQVLKEKTTLGKSIGFIECWSIV</sequence>
<dbReference type="EMBL" id="MQUC01000003">
    <property type="protein sequence ID" value="PRP65867.1"/>
    <property type="molecule type" value="Genomic_DNA"/>
</dbReference>
<dbReference type="InterPro" id="IPR003959">
    <property type="entry name" value="ATPase_AAA_core"/>
</dbReference>
<dbReference type="SUPFAM" id="SSF52540">
    <property type="entry name" value="P-loop containing nucleoside triphosphate hydrolases"/>
    <property type="match status" value="1"/>
</dbReference>
<reference evidence="2 3" key="1">
    <citation type="submission" date="2016-11" db="EMBL/GenBank/DDBJ databases">
        <title>Trade-off between light-utilization and light-protection in marine flavobacteria.</title>
        <authorList>
            <person name="Kumagai Y."/>
        </authorList>
    </citation>
    <scope>NUCLEOTIDE SEQUENCE [LARGE SCALE GENOMIC DNA]</scope>
    <source>
        <strain evidence="2 3">JCM 17109</strain>
    </source>
</reference>
<organism evidence="2 3">
    <name type="scientific">Nonlabens agnitus</name>
    <dbReference type="NCBI Taxonomy" id="870484"/>
    <lineage>
        <taxon>Bacteria</taxon>
        <taxon>Pseudomonadati</taxon>
        <taxon>Bacteroidota</taxon>
        <taxon>Flavobacteriia</taxon>
        <taxon>Flavobacteriales</taxon>
        <taxon>Flavobacteriaceae</taxon>
        <taxon>Nonlabens</taxon>
    </lineage>
</organism>
<feature type="domain" description="ATPase AAA-type core" evidence="1">
    <location>
        <begin position="283"/>
        <end position="396"/>
    </location>
</feature>
<dbReference type="GO" id="GO:0005524">
    <property type="term" value="F:ATP binding"/>
    <property type="evidence" value="ECO:0007669"/>
    <property type="project" value="InterPro"/>
</dbReference>